<feature type="compositionally biased region" description="Basic and acidic residues" evidence="1">
    <location>
        <begin position="60"/>
        <end position="73"/>
    </location>
</feature>
<accession>A0A4Q9PSH5</accession>
<keyword evidence="3" id="KW-1185">Reference proteome</keyword>
<dbReference type="AlphaFoldDB" id="A0A4Q9PSH5"/>
<gene>
    <name evidence="2" type="ORF">BD310DRAFT_821765</name>
</gene>
<evidence type="ECO:0000313" key="3">
    <source>
        <dbReference type="Proteomes" id="UP000292082"/>
    </source>
</evidence>
<sequence length="333" mass="37429">MSSVLAGLQRALHPSLPARVVFQRTWQVRAIHATPAALKKKQQSSESVSDADDLFGQSAEHSDSLFSDHEPTSSKRPAPQASQLSQDIPPHNPSVPASRQYDRNARFEELYQFARACLVTKTETKRQVRSSIWNHLFQLASTPEQLDRVAEMFPKWRDAHRTFRPSTVVAFAARCHALRCPGLALKVFGNHPKYGVDLNLDAAQLVLHSMHRWRRHQDIITFATLFSIYGLPSVSSDLLSNALLLKALLGKPTDESTAVANAMVPSLQRLLEKTDPQTMVVEPRDRRLSNSKKTWLAFALKRIENVLQSQGIEHGWLARWMDVTGYHTITASA</sequence>
<proteinExistence type="predicted"/>
<name>A0A4Q9PSH5_9APHY</name>
<protein>
    <submittedName>
        <fullName evidence="2">Uncharacterized protein</fullName>
    </submittedName>
</protein>
<feature type="region of interest" description="Disordered" evidence="1">
    <location>
        <begin position="60"/>
        <end position="98"/>
    </location>
</feature>
<organism evidence="2 3">
    <name type="scientific">Dichomitus squalens</name>
    <dbReference type="NCBI Taxonomy" id="114155"/>
    <lineage>
        <taxon>Eukaryota</taxon>
        <taxon>Fungi</taxon>
        <taxon>Dikarya</taxon>
        <taxon>Basidiomycota</taxon>
        <taxon>Agaricomycotina</taxon>
        <taxon>Agaricomycetes</taxon>
        <taxon>Polyporales</taxon>
        <taxon>Polyporaceae</taxon>
        <taxon>Dichomitus</taxon>
    </lineage>
</organism>
<dbReference type="Proteomes" id="UP000292082">
    <property type="component" value="Unassembled WGS sequence"/>
</dbReference>
<reference evidence="2 3" key="1">
    <citation type="submission" date="2019-01" db="EMBL/GenBank/DDBJ databases">
        <title>Draft genome sequences of three monokaryotic isolates of the white-rot basidiomycete fungus Dichomitus squalens.</title>
        <authorList>
            <consortium name="DOE Joint Genome Institute"/>
            <person name="Lopez S.C."/>
            <person name="Andreopoulos B."/>
            <person name="Pangilinan J."/>
            <person name="Lipzen A."/>
            <person name="Riley R."/>
            <person name="Ahrendt S."/>
            <person name="Ng V."/>
            <person name="Barry K."/>
            <person name="Daum C."/>
            <person name="Grigoriev I.V."/>
            <person name="Hilden K.S."/>
            <person name="Makela M.R."/>
            <person name="de Vries R.P."/>
        </authorList>
    </citation>
    <scope>NUCLEOTIDE SEQUENCE [LARGE SCALE GENOMIC DNA]</scope>
    <source>
        <strain evidence="2 3">CBS 464.89</strain>
    </source>
</reference>
<evidence type="ECO:0000256" key="1">
    <source>
        <dbReference type="SAM" id="MobiDB-lite"/>
    </source>
</evidence>
<dbReference type="EMBL" id="ML145138">
    <property type="protein sequence ID" value="TBU57387.1"/>
    <property type="molecule type" value="Genomic_DNA"/>
</dbReference>
<evidence type="ECO:0000313" key="2">
    <source>
        <dbReference type="EMBL" id="TBU57387.1"/>
    </source>
</evidence>